<dbReference type="InterPro" id="IPR006555">
    <property type="entry name" value="ATP-dep_Helicase_C"/>
</dbReference>
<evidence type="ECO:0000256" key="1">
    <source>
        <dbReference type="ARBA" id="ARBA00022741"/>
    </source>
</evidence>
<dbReference type="AlphaFoldDB" id="A0A0W8E5R0"/>
<keyword evidence="3" id="KW-0067">ATP-binding</keyword>
<evidence type="ECO:0000256" key="3">
    <source>
        <dbReference type="ARBA" id="ARBA00022840"/>
    </source>
</evidence>
<keyword evidence="5" id="KW-0347">Helicase</keyword>
<evidence type="ECO:0000313" key="5">
    <source>
        <dbReference type="EMBL" id="KUG03972.1"/>
    </source>
</evidence>
<protein>
    <submittedName>
        <fullName evidence="5">Ding family atp-dependent helicase yoaa</fullName>
    </submittedName>
</protein>
<organism evidence="5">
    <name type="scientific">hydrocarbon metagenome</name>
    <dbReference type="NCBI Taxonomy" id="938273"/>
    <lineage>
        <taxon>unclassified sequences</taxon>
        <taxon>metagenomes</taxon>
        <taxon>ecological metagenomes</taxon>
    </lineage>
</organism>
<name>A0A0W8E5R0_9ZZZZ</name>
<dbReference type="InterPro" id="IPR011545">
    <property type="entry name" value="DEAD/DEAH_box_helicase_dom"/>
</dbReference>
<feature type="domain" description="Helicase ATP-binding" evidence="4">
    <location>
        <begin position="18"/>
        <end position="305"/>
    </location>
</feature>
<dbReference type="SUPFAM" id="SSF52540">
    <property type="entry name" value="P-loop containing nucleoside triphosphate hydrolases"/>
    <property type="match status" value="1"/>
</dbReference>
<dbReference type="GO" id="GO:0003678">
    <property type="term" value="F:DNA helicase activity"/>
    <property type="evidence" value="ECO:0007669"/>
    <property type="project" value="TreeGrafter"/>
</dbReference>
<dbReference type="GO" id="GO:0006139">
    <property type="term" value="P:nucleobase-containing compound metabolic process"/>
    <property type="evidence" value="ECO:0007669"/>
    <property type="project" value="InterPro"/>
</dbReference>
<dbReference type="InterPro" id="IPR027417">
    <property type="entry name" value="P-loop_NTPase"/>
</dbReference>
<dbReference type="GO" id="GO:0005524">
    <property type="term" value="F:ATP binding"/>
    <property type="evidence" value="ECO:0007669"/>
    <property type="project" value="UniProtKB-KW"/>
</dbReference>
<comment type="caution">
    <text evidence="5">The sequence shown here is derived from an EMBL/GenBank/DDBJ whole genome shotgun (WGS) entry which is preliminary data.</text>
</comment>
<dbReference type="Pfam" id="PF00270">
    <property type="entry name" value="DEAD"/>
    <property type="match status" value="1"/>
</dbReference>
<dbReference type="PROSITE" id="PS51193">
    <property type="entry name" value="HELICASE_ATP_BIND_2"/>
    <property type="match status" value="1"/>
</dbReference>
<sequence length="693" mass="79246">MPVYDMEKTADYFRPGGPLERAVPGFVYRQEQLCLAQGIADAFTNREFLVAEAGTGVGKTYAYLLPAFLWSLIEKERVVISTRTKALQQQIIGRDIPDLLEAASLDLKFMEAKGRENYLCWNKYITILAGKQNLNESGQLFISRIINWAEKTLTGDRKELNIGAELMKHWSILAADRRGCRKDMCPYHEKCFRLKMMKNLHKADIIVVNHALLLSDLQVNNSILPEYKYLIIDEAHHFDRESFDKLSCGFSFLETSDLFKALFFKDKKYARGYIPHLKSRYPNLTEPLNGASELVSRSMQLLDGMFSNLTRSRLAKDSNYSMVIETQHLEQPWFADLLDDYQEWQVNTRILLDKLRSIQTELGGQEEEGELSGFINALQELAEYAYLIMEENIDSPGSINWIEYQDGWASTLVSSYIMIGDILKERLYSRLDTLIMVSATLAVEEKFDYFLDKVGLSEYLQEERVRTLLQKSPFDYQKQAVLYTVSNMPPPSSQEHSRSVSRVLLDIIEATGGGMLVLFTARKQLQEVSAAIKPWCQNREINLLIQDESGASGLLLEEFIASKDSVLLGLETFWEGIDVKGEALRCVVIVKLPFRSPSDPFCIASDKHCKFLRRNSFQHFMLPDGAMRFKQGTGRLIRSEADRGVVVVLDNRLEKCNYGRIFKNSIPIVRTVSLQEKDLAEEIRRFIATGADE</sequence>
<dbReference type="Gene3D" id="3.40.50.300">
    <property type="entry name" value="P-loop containing nucleotide triphosphate hydrolases"/>
    <property type="match status" value="2"/>
</dbReference>
<dbReference type="GO" id="GO:0016818">
    <property type="term" value="F:hydrolase activity, acting on acid anhydrides, in phosphorus-containing anhydrides"/>
    <property type="evidence" value="ECO:0007669"/>
    <property type="project" value="InterPro"/>
</dbReference>
<proteinExistence type="predicted"/>
<dbReference type="SMART" id="SM00491">
    <property type="entry name" value="HELICc2"/>
    <property type="match status" value="1"/>
</dbReference>
<reference evidence="5" key="1">
    <citation type="journal article" date="2015" name="Proc. Natl. Acad. Sci. U.S.A.">
        <title>Networks of energetic and metabolic interactions define dynamics in microbial communities.</title>
        <authorList>
            <person name="Embree M."/>
            <person name="Liu J.K."/>
            <person name="Al-Bassam M.M."/>
            <person name="Zengler K."/>
        </authorList>
    </citation>
    <scope>NUCLEOTIDE SEQUENCE</scope>
</reference>
<dbReference type="PANTHER" id="PTHR11472:SF34">
    <property type="entry name" value="REGULATOR OF TELOMERE ELONGATION HELICASE 1"/>
    <property type="match status" value="1"/>
</dbReference>
<dbReference type="InterPro" id="IPR045028">
    <property type="entry name" value="DinG/Rad3-like"/>
</dbReference>
<dbReference type="GO" id="GO:0003676">
    <property type="term" value="F:nucleic acid binding"/>
    <property type="evidence" value="ECO:0007669"/>
    <property type="project" value="InterPro"/>
</dbReference>
<dbReference type="Pfam" id="PF13307">
    <property type="entry name" value="Helicase_C_2"/>
    <property type="match status" value="1"/>
</dbReference>
<keyword evidence="1" id="KW-0547">Nucleotide-binding</keyword>
<dbReference type="PANTHER" id="PTHR11472">
    <property type="entry name" value="DNA REPAIR DEAD HELICASE RAD3/XP-D SUBFAMILY MEMBER"/>
    <property type="match status" value="1"/>
</dbReference>
<gene>
    <name evidence="5" type="ORF">ASZ90_018635</name>
</gene>
<evidence type="ECO:0000256" key="2">
    <source>
        <dbReference type="ARBA" id="ARBA00022801"/>
    </source>
</evidence>
<keyword evidence="2" id="KW-0378">Hydrolase</keyword>
<accession>A0A0W8E5R0</accession>
<evidence type="ECO:0000259" key="4">
    <source>
        <dbReference type="PROSITE" id="PS51193"/>
    </source>
</evidence>
<dbReference type="EMBL" id="LNQE01001864">
    <property type="protein sequence ID" value="KUG03972.1"/>
    <property type="molecule type" value="Genomic_DNA"/>
</dbReference>
<dbReference type="InterPro" id="IPR014013">
    <property type="entry name" value="Helic_SF1/SF2_ATP-bd_DinG/Rad3"/>
</dbReference>